<gene>
    <name evidence="10" type="ORF">SAMN04244553_4910</name>
</gene>
<feature type="transmembrane region" description="Helical" evidence="8">
    <location>
        <begin position="68"/>
        <end position="85"/>
    </location>
</feature>
<keyword evidence="5 8" id="KW-1133">Transmembrane helix</keyword>
<sequence length="591" mass="63129">MGSTTTDGGNRDTAPRSSPAPSAESAPTPLHSSYFWLFRILPLRWVIPVALVAVAASLVAVIFDASVWVVAGVCAGVLVLGLTPLPRRKSPAAWLDEEITFRWRAFRNRSATVDQAPFDVPLPEGGTYGMRWDGSRLLVMLRVEAHPRTVTLLSPQSLISDDMMPLPEIAHCLDQFDIELASIDVISTGARTAGPGRVSQLYEQILGRLPAVAHRTVWVVLRLDPLANAPAVARRGGGATGTLRTAIIATQRVANRLAAQGISTVVLSAAEITAAINQLTRHTPLEEFTETPHSVERDGIHYTTYRMAPEALGPQGFAAVWSTPTLATTVTIRLQRAAAQSPRDLAAKPGAAGIEVTALVRFDTRDKPAVVKADGLVPLPGSQFRALLYTLPIARRGRQFSPETYLGKPDSLLTLPMPIAGCGQLIGADTSGQGVALPLVGHQVRRVEVIGSLLVAQQMILRAIALGASVVVHTNRHDAWRQMAADVGVPQSLTIAAWSAAGQQASAHRSATVIVYDGIPPTGHHSDATTVLLRNAPATMDDHFDPDVTLAEDPETANLVTVRTAGVTTRVHMVATPDEMQYLHTALALAR</sequence>
<reference evidence="11" key="1">
    <citation type="submission" date="2017-09" db="EMBL/GenBank/DDBJ databases">
        <authorList>
            <person name="Varghese N."/>
            <person name="Submissions S."/>
        </authorList>
    </citation>
    <scope>NUCLEOTIDE SEQUENCE [LARGE SCALE GENOMIC DNA]</scope>
    <source>
        <strain evidence="11">DSM 45537</strain>
    </source>
</reference>
<evidence type="ECO:0000256" key="5">
    <source>
        <dbReference type="ARBA" id="ARBA00022989"/>
    </source>
</evidence>
<evidence type="ECO:0000313" key="10">
    <source>
        <dbReference type="EMBL" id="SNY87950.1"/>
    </source>
</evidence>
<dbReference type="RefSeq" id="WP_097246914.1">
    <property type="nucleotide sequence ID" value="NZ_JAMTCV010000004.1"/>
</dbReference>
<feature type="region of interest" description="Disordered" evidence="7">
    <location>
        <begin position="1"/>
        <end position="28"/>
    </location>
</feature>
<evidence type="ECO:0000256" key="3">
    <source>
        <dbReference type="ARBA" id="ARBA00022475"/>
    </source>
</evidence>
<evidence type="ECO:0000256" key="8">
    <source>
        <dbReference type="SAM" id="Phobius"/>
    </source>
</evidence>
<feature type="domain" description="Type VII secretion system protein EccE" evidence="9">
    <location>
        <begin position="211"/>
        <end position="307"/>
    </location>
</feature>
<dbReference type="AlphaFoldDB" id="A0A285LSQ2"/>
<evidence type="ECO:0000256" key="2">
    <source>
        <dbReference type="ARBA" id="ARBA00007759"/>
    </source>
</evidence>
<protein>
    <submittedName>
        <fullName evidence="10">Type VII secretion protein EccE</fullName>
    </submittedName>
</protein>
<evidence type="ECO:0000259" key="9">
    <source>
        <dbReference type="Pfam" id="PF11203"/>
    </source>
</evidence>
<name>A0A285LSQ2_9NOCA</name>
<keyword evidence="6 8" id="KW-0472">Membrane</keyword>
<feature type="transmembrane region" description="Helical" evidence="8">
    <location>
        <begin position="43"/>
        <end position="62"/>
    </location>
</feature>
<evidence type="ECO:0000256" key="4">
    <source>
        <dbReference type="ARBA" id="ARBA00022692"/>
    </source>
</evidence>
<dbReference type="OrthoDB" id="4152590at2"/>
<organism evidence="10 11">
    <name type="scientific">Nocardia amikacinitolerans</name>
    <dbReference type="NCBI Taxonomy" id="756689"/>
    <lineage>
        <taxon>Bacteria</taxon>
        <taxon>Bacillati</taxon>
        <taxon>Actinomycetota</taxon>
        <taxon>Actinomycetes</taxon>
        <taxon>Mycobacteriales</taxon>
        <taxon>Nocardiaceae</taxon>
        <taxon>Nocardia</taxon>
    </lineage>
</organism>
<feature type="compositionally biased region" description="Low complexity" evidence="7">
    <location>
        <begin position="15"/>
        <end position="27"/>
    </location>
</feature>
<accession>A0A285LSQ2</accession>
<evidence type="ECO:0000256" key="6">
    <source>
        <dbReference type="ARBA" id="ARBA00023136"/>
    </source>
</evidence>
<dbReference type="Proteomes" id="UP000219565">
    <property type="component" value="Unassembled WGS sequence"/>
</dbReference>
<dbReference type="InterPro" id="IPR050051">
    <property type="entry name" value="EccE_dom"/>
</dbReference>
<dbReference type="EMBL" id="OBEG01000005">
    <property type="protein sequence ID" value="SNY87950.1"/>
    <property type="molecule type" value="Genomic_DNA"/>
</dbReference>
<evidence type="ECO:0000256" key="7">
    <source>
        <dbReference type="SAM" id="MobiDB-lite"/>
    </source>
</evidence>
<dbReference type="GO" id="GO:0005886">
    <property type="term" value="C:plasma membrane"/>
    <property type="evidence" value="ECO:0007669"/>
    <property type="project" value="UniProtKB-SubCell"/>
</dbReference>
<keyword evidence="3" id="KW-1003">Cell membrane</keyword>
<keyword evidence="11" id="KW-1185">Reference proteome</keyword>
<evidence type="ECO:0000313" key="11">
    <source>
        <dbReference type="Proteomes" id="UP000219565"/>
    </source>
</evidence>
<dbReference type="Pfam" id="PF11203">
    <property type="entry name" value="EccE"/>
    <property type="match status" value="1"/>
</dbReference>
<proteinExistence type="inferred from homology"/>
<dbReference type="NCBIfam" id="TIGR03923">
    <property type="entry name" value="T7SS_EccE"/>
    <property type="match status" value="1"/>
</dbReference>
<comment type="similarity">
    <text evidence="2">Belongs to the EccE family.</text>
</comment>
<dbReference type="STRING" id="1379680.GCA_001612615_02942"/>
<dbReference type="InterPro" id="IPR021368">
    <property type="entry name" value="T7SS_EccE"/>
</dbReference>
<evidence type="ECO:0000256" key="1">
    <source>
        <dbReference type="ARBA" id="ARBA00004236"/>
    </source>
</evidence>
<keyword evidence="4 8" id="KW-0812">Transmembrane</keyword>
<comment type="subcellular location">
    <subcellularLocation>
        <location evidence="1">Cell membrane</location>
    </subcellularLocation>
</comment>